<feature type="compositionally biased region" description="Polar residues" evidence="1">
    <location>
        <begin position="12"/>
        <end position="23"/>
    </location>
</feature>
<reference evidence="2" key="2">
    <citation type="submission" date="2020-11" db="EMBL/GenBank/DDBJ databases">
        <authorList>
            <consortium name="DOE Joint Genome Institute"/>
            <person name="Kuo A."/>
            <person name="Miyauchi S."/>
            <person name="Kiss E."/>
            <person name="Drula E."/>
            <person name="Kohler A."/>
            <person name="Sanchez-Garcia M."/>
            <person name="Andreopoulos B."/>
            <person name="Barry K.W."/>
            <person name="Bonito G."/>
            <person name="Buee M."/>
            <person name="Carver A."/>
            <person name="Chen C."/>
            <person name="Cichocki N."/>
            <person name="Clum A."/>
            <person name="Culley D."/>
            <person name="Crous P.W."/>
            <person name="Fauchery L."/>
            <person name="Girlanda M."/>
            <person name="Hayes R."/>
            <person name="Keri Z."/>
            <person name="Labutti K."/>
            <person name="Lipzen A."/>
            <person name="Lombard V."/>
            <person name="Magnuson J."/>
            <person name="Maillard F."/>
            <person name="Morin E."/>
            <person name="Murat C."/>
            <person name="Nolan M."/>
            <person name="Ohm R."/>
            <person name="Pangilinan J."/>
            <person name="Pereira M."/>
            <person name="Perotto S."/>
            <person name="Peter M."/>
            <person name="Riley R."/>
            <person name="Sitrit Y."/>
            <person name="Stielow B."/>
            <person name="Szollosi G."/>
            <person name="Zifcakova L."/>
            <person name="Stursova M."/>
            <person name="Spatafora J.W."/>
            <person name="Tedersoo L."/>
            <person name="Vaario L.-M."/>
            <person name="Yamada A."/>
            <person name="Yan M."/>
            <person name="Wang P."/>
            <person name="Xu J."/>
            <person name="Bruns T."/>
            <person name="Baldrian P."/>
            <person name="Vilgalys R."/>
            <person name="Henrissat B."/>
            <person name="Grigoriev I.V."/>
            <person name="Hibbett D."/>
            <person name="Nagy L.G."/>
            <person name="Martin F.M."/>
        </authorList>
    </citation>
    <scope>NUCLEOTIDE SEQUENCE</scope>
    <source>
        <strain evidence="2">UH-Tt-Lm1</strain>
    </source>
</reference>
<feature type="region of interest" description="Disordered" evidence="1">
    <location>
        <begin position="1"/>
        <end position="65"/>
    </location>
</feature>
<comment type="caution">
    <text evidence="2">The sequence shown here is derived from an EMBL/GenBank/DDBJ whole genome shotgun (WGS) entry which is preliminary data.</text>
</comment>
<feature type="compositionally biased region" description="Basic and acidic residues" evidence="1">
    <location>
        <begin position="334"/>
        <end position="351"/>
    </location>
</feature>
<proteinExistence type="predicted"/>
<feature type="region of interest" description="Disordered" evidence="1">
    <location>
        <begin position="180"/>
        <end position="212"/>
    </location>
</feature>
<accession>A0A9P6HH97</accession>
<organism evidence="2 3">
    <name type="scientific">Thelephora terrestris</name>
    <dbReference type="NCBI Taxonomy" id="56493"/>
    <lineage>
        <taxon>Eukaryota</taxon>
        <taxon>Fungi</taxon>
        <taxon>Dikarya</taxon>
        <taxon>Basidiomycota</taxon>
        <taxon>Agaricomycotina</taxon>
        <taxon>Agaricomycetes</taxon>
        <taxon>Thelephorales</taxon>
        <taxon>Thelephoraceae</taxon>
        <taxon>Thelephora</taxon>
    </lineage>
</organism>
<evidence type="ECO:0000313" key="3">
    <source>
        <dbReference type="Proteomes" id="UP000736335"/>
    </source>
</evidence>
<reference evidence="2" key="1">
    <citation type="journal article" date="2020" name="Nat. Commun.">
        <title>Large-scale genome sequencing of mycorrhizal fungi provides insights into the early evolution of symbiotic traits.</title>
        <authorList>
            <person name="Miyauchi S."/>
            <person name="Kiss E."/>
            <person name="Kuo A."/>
            <person name="Drula E."/>
            <person name="Kohler A."/>
            <person name="Sanchez-Garcia M."/>
            <person name="Morin E."/>
            <person name="Andreopoulos B."/>
            <person name="Barry K.W."/>
            <person name="Bonito G."/>
            <person name="Buee M."/>
            <person name="Carver A."/>
            <person name="Chen C."/>
            <person name="Cichocki N."/>
            <person name="Clum A."/>
            <person name="Culley D."/>
            <person name="Crous P.W."/>
            <person name="Fauchery L."/>
            <person name="Girlanda M."/>
            <person name="Hayes R.D."/>
            <person name="Keri Z."/>
            <person name="LaButti K."/>
            <person name="Lipzen A."/>
            <person name="Lombard V."/>
            <person name="Magnuson J."/>
            <person name="Maillard F."/>
            <person name="Murat C."/>
            <person name="Nolan M."/>
            <person name="Ohm R.A."/>
            <person name="Pangilinan J."/>
            <person name="Pereira M.F."/>
            <person name="Perotto S."/>
            <person name="Peter M."/>
            <person name="Pfister S."/>
            <person name="Riley R."/>
            <person name="Sitrit Y."/>
            <person name="Stielow J.B."/>
            <person name="Szollosi G."/>
            <person name="Zifcakova L."/>
            <person name="Stursova M."/>
            <person name="Spatafora J.W."/>
            <person name="Tedersoo L."/>
            <person name="Vaario L.M."/>
            <person name="Yamada A."/>
            <person name="Yan M."/>
            <person name="Wang P."/>
            <person name="Xu J."/>
            <person name="Bruns T."/>
            <person name="Baldrian P."/>
            <person name="Vilgalys R."/>
            <person name="Dunand C."/>
            <person name="Henrissat B."/>
            <person name="Grigoriev I.V."/>
            <person name="Hibbett D."/>
            <person name="Nagy L.G."/>
            <person name="Martin F.M."/>
        </authorList>
    </citation>
    <scope>NUCLEOTIDE SEQUENCE</scope>
    <source>
        <strain evidence="2">UH-Tt-Lm1</strain>
    </source>
</reference>
<keyword evidence="3" id="KW-1185">Reference proteome</keyword>
<dbReference type="AlphaFoldDB" id="A0A9P6HH97"/>
<evidence type="ECO:0000313" key="2">
    <source>
        <dbReference type="EMBL" id="KAF9785332.1"/>
    </source>
</evidence>
<protein>
    <submittedName>
        <fullName evidence="2">Uncharacterized protein</fullName>
    </submittedName>
</protein>
<feature type="compositionally biased region" description="Pro residues" evidence="1">
    <location>
        <begin position="83"/>
        <end position="96"/>
    </location>
</feature>
<dbReference type="Proteomes" id="UP000736335">
    <property type="component" value="Unassembled WGS sequence"/>
</dbReference>
<feature type="compositionally biased region" description="Low complexity" evidence="1">
    <location>
        <begin position="186"/>
        <end position="196"/>
    </location>
</feature>
<feature type="compositionally biased region" description="Low complexity" evidence="1">
    <location>
        <begin position="312"/>
        <end position="325"/>
    </location>
</feature>
<sequence length="533" mass="58067">MDRYTPMDRGQPFQSNFYASHNQPGGDAISTDHVASSLGADGMGPRLPALHRPASSDTPRFSPSSAARSLYVYSTRRDEVTPLEPPPSFSSPPAVPHPHYLLTEVQNQGEGLGYQHAPFNSFTLRPYAVAGPPQGPPCVIPPQEAEGNSNTHVFEYQRSNLEGSTFRSLDPSFPLDRSPSGWAGDAASSSNNRAFASGGGRSQGQFQTTNGPIRLVPSSLNVRNDRPAFYLTVDHTASIFAWPHGGERGGRYKPYSGARPNHQQIQSPGPPASFRQSDGEIDLPYYPAPPHPHSFGDERVGNEVRLEAVLPGSRSSRTPSSQPTGVRRSGNSGEPRKTASHAEKTLSGELKPRKSRKKFNAFVAKLLEDSVGICGPTRLVSVPITLYQCPHSQEAWEKCAPIKFWNIKLTDAANGKYASLQGADDEVFNYNGVGSSISCRLKVAGRDIGTSKIPTMNSKSPPKYITKKKLAFKVAEFVWNFIEEIQEGPGCANITFQNLVLVELVRVAKASWQPVFCYEVPVPASRSPQDVPR</sequence>
<feature type="region of interest" description="Disordered" evidence="1">
    <location>
        <begin position="78"/>
        <end position="98"/>
    </location>
</feature>
<dbReference type="EMBL" id="WIUZ02000007">
    <property type="protein sequence ID" value="KAF9785332.1"/>
    <property type="molecule type" value="Genomic_DNA"/>
</dbReference>
<feature type="compositionally biased region" description="Basic and acidic residues" evidence="1">
    <location>
        <begin position="294"/>
        <end position="306"/>
    </location>
</feature>
<name>A0A9P6HH97_9AGAM</name>
<gene>
    <name evidence="2" type="ORF">BJ322DRAFT_825079</name>
</gene>
<feature type="region of interest" description="Disordered" evidence="1">
    <location>
        <begin position="251"/>
        <end position="351"/>
    </location>
</feature>
<dbReference type="OrthoDB" id="2755483at2759"/>
<evidence type="ECO:0000256" key="1">
    <source>
        <dbReference type="SAM" id="MobiDB-lite"/>
    </source>
</evidence>
<feature type="compositionally biased region" description="Polar residues" evidence="1">
    <location>
        <begin position="55"/>
        <end position="65"/>
    </location>
</feature>